<evidence type="ECO:0000313" key="1">
    <source>
        <dbReference type="EMBL" id="SBV94118.1"/>
    </source>
</evidence>
<sequence length="57" mass="6661">MDLTYSDMYVLFQHDRKAEAYFNELPGYVQDQIKAQKHSPESYEALVAMAEDAKKVF</sequence>
<gene>
    <name evidence="1" type="ORF">KL86CLO1_10470</name>
</gene>
<dbReference type="EMBL" id="FLUN01000001">
    <property type="protein sequence ID" value="SBV94118.1"/>
    <property type="molecule type" value="Genomic_DNA"/>
</dbReference>
<accession>A0A212J3T7</accession>
<dbReference type="AlphaFoldDB" id="A0A212J3T7"/>
<name>A0A212J3T7_9FIRM</name>
<reference evidence="1" key="1">
    <citation type="submission" date="2016-04" db="EMBL/GenBank/DDBJ databases">
        <authorList>
            <person name="Evans L.H."/>
            <person name="Alamgir A."/>
            <person name="Owens N."/>
            <person name="Weber N.D."/>
            <person name="Virtaneva K."/>
            <person name="Barbian K."/>
            <person name="Babar A."/>
            <person name="Rosenke K."/>
        </authorList>
    </citation>
    <scope>NUCLEOTIDE SEQUENCE</scope>
    <source>
        <strain evidence="1">86</strain>
    </source>
</reference>
<organism evidence="1">
    <name type="scientific">uncultured Eubacteriales bacterium</name>
    <dbReference type="NCBI Taxonomy" id="172733"/>
    <lineage>
        <taxon>Bacteria</taxon>
        <taxon>Bacillati</taxon>
        <taxon>Bacillota</taxon>
        <taxon>Clostridia</taxon>
        <taxon>Eubacteriales</taxon>
        <taxon>environmental samples</taxon>
    </lineage>
</organism>
<protein>
    <submittedName>
        <fullName evidence="1">Uncharacterized protein</fullName>
    </submittedName>
</protein>
<proteinExistence type="predicted"/>